<feature type="non-terminal residue" evidence="1">
    <location>
        <position position="1"/>
    </location>
</feature>
<organism evidence="1 2">
    <name type="scientific">Pelagomonas calceolata</name>
    <dbReference type="NCBI Taxonomy" id="35677"/>
    <lineage>
        <taxon>Eukaryota</taxon>
        <taxon>Sar</taxon>
        <taxon>Stramenopiles</taxon>
        <taxon>Ochrophyta</taxon>
        <taxon>Pelagophyceae</taxon>
        <taxon>Pelagomonadales</taxon>
        <taxon>Pelagomonadaceae</taxon>
        <taxon>Pelagomonas</taxon>
    </lineage>
</organism>
<dbReference type="EMBL" id="CAKKNE010000002">
    <property type="protein sequence ID" value="CAH0369668.1"/>
    <property type="molecule type" value="Genomic_DNA"/>
</dbReference>
<gene>
    <name evidence="1" type="ORF">PECAL_2P28000</name>
</gene>
<reference evidence="1" key="1">
    <citation type="submission" date="2021-11" db="EMBL/GenBank/DDBJ databases">
        <authorList>
            <consortium name="Genoscope - CEA"/>
            <person name="William W."/>
        </authorList>
    </citation>
    <scope>NUCLEOTIDE SEQUENCE</scope>
</reference>
<keyword evidence="2" id="KW-1185">Reference proteome</keyword>
<evidence type="ECO:0000313" key="2">
    <source>
        <dbReference type="Proteomes" id="UP000789595"/>
    </source>
</evidence>
<dbReference type="AlphaFoldDB" id="A0A8J2SBH2"/>
<dbReference type="Proteomes" id="UP000789595">
    <property type="component" value="Unassembled WGS sequence"/>
</dbReference>
<evidence type="ECO:0000313" key="1">
    <source>
        <dbReference type="EMBL" id="CAH0369668.1"/>
    </source>
</evidence>
<name>A0A8J2SBH2_9STRA</name>
<proteinExistence type="predicted"/>
<sequence>FSQETRWCRSPSPGRASKCLRPLDELVELRGAPPGPEPLALQAAHVLGERAVLGRGARHVVGVAVRLGVLDDVRVGRGRLLEPRGAALERRLDVDELLDVAGLVALGAVRRRRLEDLERRRLPVHDLGLAVDGLAADAALRLPEVALDEGLAGG</sequence>
<protein>
    <submittedName>
        <fullName evidence="1">Uncharacterized protein</fullName>
    </submittedName>
</protein>
<accession>A0A8J2SBH2</accession>
<comment type="caution">
    <text evidence="1">The sequence shown here is derived from an EMBL/GenBank/DDBJ whole genome shotgun (WGS) entry which is preliminary data.</text>
</comment>